<dbReference type="GO" id="GO:0035861">
    <property type="term" value="C:site of double-strand break"/>
    <property type="evidence" value="ECO:0007669"/>
    <property type="project" value="TreeGrafter"/>
</dbReference>
<dbReference type="FunFam" id="2.40.50.140:FF:000184">
    <property type="entry name" value="replication protein A 32 kDa subunit A-like"/>
    <property type="match status" value="1"/>
</dbReference>
<dbReference type="OrthoDB" id="25571at2759"/>
<evidence type="ECO:0008006" key="15">
    <source>
        <dbReference type="Google" id="ProtNLM"/>
    </source>
</evidence>
<accession>A0A8T3CBA6</accession>
<evidence type="ECO:0000313" key="14">
    <source>
        <dbReference type="Proteomes" id="UP000829196"/>
    </source>
</evidence>
<dbReference type="AlphaFoldDB" id="A0A8T3CBA6"/>
<dbReference type="GO" id="GO:0003697">
    <property type="term" value="F:single-stranded DNA binding"/>
    <property type="evidence" value="ECO:0007669"/>
    <property type="project" value="TreeGrafter"/>
</dbReference>
<evidence type="ECO:0000256" key="9">
    <source>
        <dbReference type="ARBA" id="ARBA00056440"/>
    </source>
</evidence>
<proteinExistence type="inferred from homology"/>
<comment type="similarity">
    <text evidence="2">Belongs to the replication factor A protein 2 family.</text>
</comment>
<dbReference type="InterPro" id="IPR004365">
    <property type="entry name" value="NA-bd_OB_tRNA"/>
</dbReference>
<evidence type="ECO:0000256" key="5">
    <source>
        <dbReference type="ARBA" id="ARBA00023125"/>
    </source>
</evidence>
<dbReference type="GO" id="GO:0000781">
    <property type="term" value="C:chromosome, telomeric region"/>
    <property type="evidence" value="ECO:0007669"/>
    <property type="project" value="TreeGrafter"/>
</dbReference>
<keyword evidence="6" id="KW-0233">DNA recombination</keyword>
<dbReference type="GO" id="GO:0006260">
    <property type="term" value="P:DNA replication"/>
    <property type="evidence" value="ECO:0007669"/>
    <property type="project" value="UniProtKB-KW"/>
</dbReference>
<dbReference type="Pfam" id="PF08784">
    <property type="entry name" value="RPA_C"/>
    <property type="match status" value="1"/>
</dbReference>
<dbReference type="CDD" id="cd04478">
    <property type="entry name" value="RPA2_DBD_D"/>
    <property type="match status" value="1"/>
</dbReference>
<dbReference type="FunFam" id="1.10.10.10:FF:000168">
    <property type="entry name" value="Replication protein A 32 kDa subunit"/>
    <property type="match status" value="1"/>
</dbReference>
<dbReference type="SUPFAM" id="SSF46785">
    <property type="entry name" value="Winged helix' DNA-binding domain"/>
    <property type="match status" value="1"/>
</dbReference>
<comment type="caution">
    <text evidence="13">The sequence shown here is derived from an EMBL/GenBank/DDBJ whole genome shotgun (WGS) entry which is preliminary data.</text>
</comment>
<dbReference type="PANTHER" id="PTHR13989">
    <property type="entry name" value="REPLICATION PROTEIN A-RELATED"/>
    <property type="match status" value="1"/>
</dbReference>
<feature type="domain" description="Replication protein A C-terminal" evidence="12">
    <location>
        <begin position="168"/>
        <end position="271"/>
    </location>
</feature>
<evidence type="ECO:0000256" key="6">
    <source>
        <dbReference type="ARBA" id="ARBA00023172"/>
    </source>
</evidence>
<dbReference type="GO" id="GO:0005662">
    <property type="term" value="C:DNA replication factor A complex"/>
    <property type="evidence" value="ECO:0007669"/>
    <property type="project" value="TreeGrafter"/>
</dbReference>
<dbReference type="SUPFAM" id="SSF50249">
    <property type="entry name" value="Nucleic acid-binding proteins"/>
    <property type="match status" value="1"/>
</dbReference>
<keyword evidence="5" id="KW-0238">DNA-binding</keyword>
<evidence type="ECO:0000256" key="1">
    <source>
        <dbReference type="ARBA" id="ARBA00004123"/>
    </source>
</evidence>
<dbReference type="SMR" id="A0A8T3CBA6"/>
<evidence type="ECO:0000259" key="12">
    <source>
        <dbReference type="Pfam" id="PF08784"/>
    </source>
</evidence>
<dbReference type="Gene3D" id="1.10.10.10">
    <property type="entry name" value="Winged helix-like DNA-binding domain superfamily/Winged helix DNA-binding domain"/>
    <property type="match status" value="1"/>
</dbReference>
<evidence type="ECO:0000256" key="4">
    <source>
        <dbReference type="ARBA" id="ARBA00022763"/>
    </source>
</evidence>
<dbReference type="PIRSF" id="PIRSF036949">
    <property type="entry name" value="RPA32"/>
    <property type="match status" value="1"/>
</dbReference>
<keyword evidence="8" id="KW-0539">Nucleus</keyword>
<comment type="subcellular location">
    <subcellularLocation>
        <location evidence="1">Nucleus</location>
    </subcellularLocation>
</comment>
<feature type="region of interest" description="Disordered" evidence="10">
    <location>
        <begin position="172"/>
        <end position="207"/>
    </location>
</feature>
<dbReference type="PANTHER" id="PTHR13989:SF16">
    <property type="entry name" value="REPLICATION PROTEIN A2"/>
    <property type="match status" value="1"/>
</dbReference>
<keyword evidence="4" id="KW-0227">DNA damage</keyword>
<evidence type="ECO:0000259" key="11">
    <source>
        <dbReference type="Pfam" id="PF01336"/>
    </source>
</evidence>
<gene>
    <name evidence="13" type="ORF">KFK09_001798</name>
</gene>
<dbReference type="InterPro" id="IPR040260">
    <property type="entry name" value="RFA2-like"/>
</dbReference>
<name>A0A8T3CBA6_DENNO</name>
<comment type="function">
    <text evidence="9">Component of the replication protein A complex (RPA) required for DNA recombination, repair and replication. The activity of RPA is mediated by single-stranded DNA binding and protein interactions.</text>
</comment>
<evidence type="ECO:0000313" key="13">
    <source>
        <dbReference type="EMBL" id="KAI0529251.1"/>
    </source>
</evidence>
<keyword evidence="14" id="KW-1185">Reference proteome</keyword>
<dbReference type="GO" id="GO:0000724">
    <property type="term" value="P:double-strand break repair via homologous recombination"/>
    <property type="evidence" value="ECO:0007669"/>
    <property type="project" value="TreeGrafter"/>
</dbReference>
<organism evidence="13 14">
    <name type="scientific">Dendrobium nobile</name>
    <name type="common">Orchid</name>
    <dbReference type="NCBI Taxonomy" id="94219"/>
    <lineage>
        <taxon>Eukaryota</taxon>
        <taxon>Viridiplantae</taxon>
        <taxon>Streptophyta</taxon>
        <taxon>Embryophyta</taxon>
        <taxon>Tracheophyta</taxon>
        <taxon>Spermatophyta</taxon>
        <taxon>Magnoliopsida</taxon>
        <taxon>Liliopsida</taxon>
        <taxon>Asparagales</taxon>
        <taxon>Orchidaceae</taxon>
        <taxon>Epidendroideae</taxon>
        <taxon>Malaxideae</taxon>
        <taxon>Dendrobiinae</taxon>
        <taxon>Dendrobium</taxon>
    </lineage>
</organism>
<dbReference type="Proteomes" id="UP000829196">
    <property type="component" value="Unassembled WGS sequence"/>
</dbReference>
<dbReference type="InterPro" id="IPR014892">
    <property type="entry name" value="RPA_C"/>
</dbReference>
<feature type="domain" description="OB" evidence="11">
    <location>
        <begin position="74"/>
        <end position="146"/>
    </location>
</feature>
<sequence length="279" mass="30430">MQDMSLTQFDGSASLFSGGGFMFSEATQPADSSVSKGRTAHGVIPLTVKQISDAYNSSNDKSRIVVDGVDATHVKLLGLVMNKTEKATDVTFTIDDGTGRVSVIRWVNDTADANEVAVIQNGMYVTLIGTLKDFQGKVQISAFSIRAVIDYNEIPLHFIHCIQIHADHRRERISSQAQTPGDSVKASTGLSDVKENQSPASNQVTTSNTDAKADIYKLVLDIFEEPESLASEHGMHVDEVVKRLGIPHKKIMEAINYHVDVGHIYSTIDDYHFKSACTG</sequence>
<dbReference type="InterPro" id="IPR014646">
    <property type="entry name" value="Rfa2/RPA32"/>
</dbReference>
<keyword evidence="3" id="KW-0235">DNA replication</keyword>
<protein>
    <recommendedName>
        <fullName evidence="15">Replication protein A C-terminal domain-containing protein</fullName>
    </recommendedName>
</protein>
<dbReference type="InterPro" id="IPR036388">
    <property type="entry name" value="WH-like_DNA-bd_sf"/>
</dbReference>
<dbReference type="Gene3D" id="2.40.50.140">
    <property type="entry name" value="Nucleic acid-binding proteins"/>
    <property type="match status" value="1"/>
</dbReference>
<reference evidence="13" key="1">
    <citation type="journal article" date="2022" name="Front. Genet.">
        <title>Chromosome-Scale Assembly of the Dendrobium nobile Genome Provides Insights Into the Molecular Mechanism of the Biosynthesis of the Medicinal Active Ingredient of Dendrobium.</title>
        <authorList>
            <person name="Xu Q."/>
            <person name="Niu S.-C."/>
            <person name="Li K.-L."/>
            <person name="Zheng P.-J."/>
            <person name="Zhang X.-J."/>
            <person name="Jia Y."/>
            <person name="Liu Y."/>
            <person name="Niu Y.-X."/>
            <person name="Yu L.-H."/>
            <person name="Chen D.-F."/>
            <person name="Zhang G.-Q."/>
        </authorList>
    </citation>
    <scope>NUCLEOTIDE SEQUENCE</scope>
    <source>
        <tissue evidence="13">Leaf</tissue>
    </source>
</reference>
<evidence type="ECO:0000256" key="8">
    <source>
        <dbReference type="ARBA" id="ARBA00023242"/>
    </source>
</evidence>
<dbReference type="EMBL" id="JAGYWB010000002">
    <property type="protein sequence ID" value="KAI0529251.1"/>
    <property type="molecule type" value="Genomic_DNA"/>
</dbReference>
<dbReference type="Pfam" id="PF01336">
    <property type="entry name" value="tRNA_anti-codon"/>
    <property type="match status" value="1"/>
</dbReference>
<dbReference type="InterPro" id="IPR012340">
    <property type="entry name" value="NA-bd_OB-fold"/>
</dbReference>
<evidence type="ECO:0000256" key="7">
    <source>
        <dbReference type="ARBA" id="ARBA00023204"/>
    </source>
</evidence>
<dbReference type="InterPro" id="IPR036390">
    <property type="entry name" value="WH_DNA-bd_sf"/>
</dbReference>
<keyword evidence="7" id="KW-0234">DNA repair</keyword>
<evidence type="ECO:0000256" key="10">
    <source>
        <dbReference type="SAM" id="MobiDB-lite"/>
    </source>
</evidence>
<dbReference type="GO" id="GO:0006289">
    <property type="term" value="P:nucleotide-excision repair"/>
    <property type="evidence" value="ECO:0007669"/>
    <property type="project" value="TreeGrafter"/>
</dbReference>
<evidence type="ECO:0000256" key="3">
    <source>
        <dbReference type="ARBA" id="ARBA00022705"/>
    </source>
</evidence>
<evidence type="ECO:0000256" key="2">
    <source>
        <dbReference type="ARBA" id="ARBA00007815"/>
    </source>
</evidence>
<feature type="compositionally biased region" description="Polar residues" evidence="10">
    <location>
        <begin position="174"/>
        <end position="207"/>
    </location>
</feature>